<feature type="non-terminal residue" evidence="1">
    <location>
        <position position="1"/>
    </location>
</feature>
<protein>
    <submittedName>
        <fullName evidence="1">9055_t:CDS:1</fullName>
    </submittedName>
</protein>
<proteinExistence type="predicted"/>
<accession>A0ACA9PSE8</accession>
<gene>
    <name evidence="1" type="ORF">SCALOS_LOCUS11233</name>
</gene>
<organism evidence="1 2">
    <name type="scientific">Scutellospora calospora</name>
    <dbReference type="NCBI Taxonomy" id="85575"/>
    <lineage>
        <taxon>Eukaryota</taxon>
        <taxon>Fungi</taxon>
        <taxon>Fungi incertae sedis</taxon>
        <taxon>Mucoromycota</taxon>
        <taxon>Glomeromycotina</taxon>
        <taxon>Glomeromycetes</taxon>
        <taxon>Diversisporales</taxon>
        <taxon>Gigasporaceae</taxon>
        <taxon>Scutellospora</taxon>
    </lineage>
</organism>
<evidence type="ECO:0000313" key="2">
    <source>
        <dbReference type="Proteomes" id="UP000789860"/>
    </source>
</evidence>
<name>A0ACA9PSE8_9GLOM</name>
<dbReference type="Proteomes" id="UP000789860">
    <property type="component" value="Unassembled WGS sequence"/>
</dbReference>
<reference evidence="1" key="1">
    <citation type="submission" date="2021-06" db="EMBL/GenBank/DDBJ databases">
        <authorList>
            <person name="Kallberg Y."/>
            <person name="Tangrot J."/>
            <person name="Rosling A."/>
        </authorList>
    </citation>
    <scope>NUCLEOTIDE SEQUENCE</scope>
    <source>
        <strain evidence="1">AU212A</strain>
    </source>
</reference>
<evidence type="ECO:0000313" key="1">
    <source>
        <dbReference type="EMBL" id="CAG8720335.1"/>
    </source>
</evidence>
<comment type="caution">
    <text evidence="1">The sequence shown here is derived from an EMBL/GenBank/DDBJ whole genome shotgun (WGS) entry which is preliminary data.</text>
</comment>
<dbReference type="EMBL" id="CAJVPM010047205">
    <property type="protein sequence ID" value="CAG8720335.1"/>
    <property type="molecule type" value="Genomic_DNA"/>
</dbReference>
<keyword evidence="2" id="KW-1185">Reference proteome</keyword>
<sequence>RARNVMMDVHVKDALSMNLRTHARTLSEKREKRALKGVLISVSNKQ</sequence>
<feature type="non-terminal residue" evidence="1">
    <location>
        <position position="46"/>
    </location>
</feature>